<dbReference type="Gene3D" id="1.10.1520.10">
    <property type="entry name" value="Ribonuclease III domain"/>
    <property type="match status" value="1"/>
</dbReference>
<sequence length="130" mass="15109">MENIRVKELNGLALAYLGDAVWELRLREKFIARNLKVKDLNKLVKAHVSAVAQSKIYLSVVDELEDEYRACAKRARNSKISTFPKSCTMKEYKNATAFEALIAMCYINKREDIIEEIIENYVFEKKNDEK</sequence>
<dbReference type="InterPro" id="IPR036389">
    <property type="entry name" value="RNase_III_sf"/>
</dbReference>
<reference evidence="6 7" key="1">
    <citation type="submission" date="2018-08" db="EMBL/GenBank/DDBJ databases">
        <title>Draft genome sequence of Psychrilyobacter sp. strain SD5 isolated from Black Sea water.</title>
        <authorList>
            <person name="Yadav S."/>
            <person name="Villanueva L."/>
            <person name="Damste J.S.S."/>
        </authorList>
    </citation>
    <scope>NUCLEOTIDE SEQUENCE [LARGE SCALE GENOMIC DNA]</scope>
    <source>
        <strain evidence="6 7">SD5</strain>
    </source>
</reference>
<comment type="subunit">
    <text evidence="4">Homodimer.</text>
</comment>
<keyword evidence="3 4" id="KW-0378">Hydrolase</keyword>
<keyword evidence="2 4" id="KW-0255">Endonuclease</keyword>
<keyword evidence="4" id="KW-0699">rRNA-binding</keyword>
<protein>
    <recommendedName>
        <fullName evidence="4">Mini-ribonuclease 3</fullName>
        <shortName evidence="4">Mini-3</shortName>
        <shortName evidence="4">Mini-RNase 3</shortName>
        <ecNumber evidence="4">3.1.26.-</ecNumber>
    </recommendedName>
    <alternativeName>
        <fullName evidence="4">Mini-RNase III</fullName>
        <shortName evidence="4">Mini-III</shortName>
    </alternativeName>
</protein>
<keyword evidence="4" id="KW-0460">Magnesium</keyword>
<gene>
    <name evidence="4" type="primary">mrnC</name>
    <name evidence="6" type="ORF">DYH56_12130</name>
</gene>
<feature type="active site" evidence="4">
    <location>
        <position position="19"/>
    </location>
</feature>
<dbReference type="SUPFAM" id="SSF69065">
    <property type="entry name" value="RNase III domain-like"/>
    <property type="match status" value="1"/>
</dbReference>
<name>A0ABX9KEI8_9FUSO</name>
<dbReference type="RefSeq" id="WP_114643138.1">
    <property type="nucleotide sequence ID" value="NZ_JAACIO010000039.1"/>
</dbReference>
<evidence type="ECO:0000256" key="2">
    <source>
        <dbReference type="ARBA" id="ARBA00022759"/>
    </source>
</evidence>
<keyword evidence="4" id="KW-0694">RNA-binding</keyword>
<comment type="subcellular location">
    <subcellularLocation>
        <location evidence="4">Cytoplasm</location>
    </subcellularLocation>
</comment>
<keyword evidence="4" id="KW-0698">rRNA processing</keyword>
<proteinExistence type="inferred from homology"/>
<keyword evidence="4" id="KW-0963">Cytoplasm</keyword>
<dbReference type="EC" id="3.1.26.-" evidence="4"/>
<feature type="domain" description="RNase III" evidence="5">
    <location>
        <begin position="13"/>
        <end position="109"/>
    </location>
</feature>
<evidence type="ECO:0000313" key="7">
    <source>
        <dbReference type="Proteomes" id="UP000263486"/>
    </source>
</evidence>
<organism evidence="6 7">
    <name type="scientific">Psychrilyobacter piezotolerans</name>
    <dbReference type="NCBI Taxonomy" id="2293438"/>
    <lineage>
        <taxon>Bacteria</taxon>
        <taxon>Fusobacteriati</taxon>
        <taxon>Fusobacteriota</taxon>
        <taxon>Fusobacteriia</taxon>
        <taxon>Fusobacteriales</taxon>
        <taxon>Fusobacteriaceae</taxon>
        <taxon>Psychrilyobacter</taxon>
    </lineage>
</organism>
<comment type="function">
    <text evidence="4">Involved in correct processing of both the 5' and 3' ends of 23S rRNA precursor. Processes 30S rRNA precursor transcript even in absence of ribonuclease 3 (Rnc); Rnc processes 30S rRNA into smaller rRNA precursors.</text>
</comment>
<comment type="similarity">
    <text evidence="4">Belongs to the MrnC RNase family.</text>
</comment>
<dbReference type="Proteomes" id="UP000263486">
    <property type="component" value="Unassembled WGS sequence"/>
</dbReference>
<dbReference type="PANTHER" id="PTHR34276:SF1">
    <property type="entry name" value="MINI-RIBONUCLEASE 3"/>
    <property type="match status" value="1"/>
</dbReference>
<dbReference type="Pfam" id="PF00636">
    <property type="entry name" value="Ribonuclease_3"/>
    <property type="match status" value="1"/>
</dbReference>
<dbReference type="EMBL" id="QUAJ01000024">
    <property type="protein sequence ID" value="REI40089.1"/>
    <property type="molecule type" value="Genomic_DNA"/>
</dbReference>
<comment type="caution">
    <text evidence="6">The sequence shown here is derived from an EMBL/GenBank/DDBJ whole genome shotgun (WGS) entry which is preliminary data.</text>
</comment>
<dbReference type="InterPro" id="IPR008226">
    <property type="entry name" value="Mini3_fam"/>
</dbReference>
<comment type="cofactor">
    <cofactor evidence="4">
        <name>Mg(2+)</name>
        <dbReference type="ChEBI" id="CHEBI:18420"/>
    </cofactor>
</comment>
<evidence type="ECO:0000256" key="1">
    <source>
        <dbReference type="ARBA" id="ARBA00022722"/>
    </source>
</evidence>
<dbReference type="PIRSF" id="PIRSF005520">
    <property type="entry name" value="UCP005520"/>
    <property type="match status" value="1"/>
</dbReference>
<accession>A0ABX9KEI8</accession>
<keyword evidence="7" id="KW-1185">Reference proteome</keyword>
<keyword evidence="4" id="KW-0690">Ribosome biogenesis</keyword>
<dbReference type="InterPro" id="IPR000999">
    <property type="entry name" value="RNase_III_dom"/>
</dbReference>
<dbReference type="PANTHER" id="PTHR34276">
    <property type="entry name" value="MINI-RIBONUCLEASE 3"/>
    <property type="match status" value="1"/>
</dbReference>
<dbReference type="HAMAP" id="MF_01468">
    <property type="entry name" value="RNase_Mini_III"/>
    <property type="match status" value="1"/>
</dbReference>
<evidence type="ECO:0000256" key="3">
    <source>
        <dbReference type="ARBA" id="ARBA00022801"/>
    </source>
</evidence>
<evidence type="ECO:0000259" key="5">
    <source>
        <dbReference type="Pfam" id="PF00636"/>
    </source>
</evidence>
<evidence type="ECO:0000256" key="4">
    <source>
        <dbReference type="HAMAP-Rule" id="MF_01468"/>
    </source>
</evidence>
<keyword evidence="1 4" id="KW-0540">Nuclease</keyword>
<evidence type="ECO:0000313" key="6">
    <source>
        <dbReference type="EMBL" id="REI40089.1"/>
    </source>
</evidence>